<gene>
    <name evidence="1" type="ORF">CY96_20000</name>
</gene>
<organism evidence="1 2">
    <name type="scientific">Bacillus bombysepticus str. Wang</name>
    <dbReference type="NCBI Taxonomy" id="1330043"/>
    <lineage>
        <taxon>Bacteria</taxon>
        <taxon>Bacillati</taxon>
        <taxon>Bacillota</taxon>
        <taxon>Bacilli</taxon>
        <taxon>Bacillales</taxon>
        <taxon>Bacillaceae</taxon>
        <taxon>Bacillus</taxon>
        <taxon>Bacillus cereus group</taxon>
    </lineage>
</organism>
<dbReference type="KEGG" id="bby:CY96_20000"/>
<reference evidence="1 2" key="1">
    <citation type="submission" date="2014-03" db="EMBL/GenBank/DDBJ databases">
        <title>The Complete Genome Sequence of Bacillus bombyseptieus.</title>
        <authorList>
            <person name="Cheng T."/>
            <person name="Lin P."/>
            <person name="Jin S."/>
            <person name="Wu Y."/>
            <person name="Fu B."/>
            <person name="Long R."/>
            <person name="Liu D."/>
            <person name="Guo Y."/>
            <person name="Peng L."/>
            <person name="Xia Q."/>
        </authorList>
    </citation>
    <scope>NUCLEOTIDE SEQUENCE [LARGE SCALE GENOMIC DNA]</scope>
    <source>
        <strain evidence="2">wang</strain>
    </source>
</reference>
<protein>
    <submittedName>
        <fullName evidence="1">Uncharacterized protein</fullName>
    </submittedName>
</protein>
<dbReference type="EMBL" id="CP007512">
    <property type="protein sequence ID" value="AHX21579.1"/>
    <property type="molecule type" value="Genomic_DNA"/>
</dbReference>
<sequence length="62" mass="7103">MIAFNPSVQKWCALFVGACFRGIKGVAWRVASFRVMGEWVWSRRPYRSSASQRSASKTSQKF</sequence>
<dbReference type="AlphaFoldDB" id="A0A9W3L4V9"/>
<evidence type="ECO:0000313" key="1">
    <source>
        <dbReference type="EMBL" id="AHX21579.1"/>
    </source>
</evidence>
<keyword evidence="2" id="KW-1185">Reference proteome</keyword>
<proteinExistence type="predicted"/>
<name>A0A9W3L4V9_9BACI</name>
<dbReference type="Proteomes" id="UP000031778">
    <property type="component" value="Chromosome"/>
</dbReference>
<accession>A0A9W3L4V9</accession>
<evidence type="ECO:0000313" key="2">
    <source>
        <dbReference type="Proteomes" id="UP000031778"/>
    </source>
</evidence>